<protein>
    <submittedName>
        <fullName evidence="2">Asp/Glu/hydantoin racemase</fullName>
    </submittedName>
</protein>
<dbReference type="AlphaFoldDB" id="A0A1H2V8U6"/>
<keyword evidence="3" id="KW-1185">Reference proteome</keyword>
<accession>A0A1H2V8U6</accession>
<dbReference type="InterPro" id="IPR015942">
    <property type="entry name" value="Asp/Glu/hydantoin_racemase"/>
</dbReference>
<dbReference type="InterPro" id="IPR053714">
    <property type="entry name" value="Iso_Racemase_Enz_sf"/>
</dbReference>
<dbReference type="GO" id="GO:0047661">
    <property type="term" value="F:amino-acid racemase activity"/>
    <property type="evidence" value="ECO:0007669"/>
    <property type="project" value="InterPro"/>
</dbReference>
<organism evidence="2 3">
    <name type="scientific">Saccharopolyspora shandongensis</name>
    <dbReference type="NCBI Taxonomy" id="418495"/>
    <lineage>
        <taxon>Bacteria</taxon>
        <taxon>Bacillati</taxon>
        <taxon>Actinomycetota</taxon>
        <taxon>Actinomycetes</taxon>
        <taxon>Pseudonocardiales</taxon>
        <taxon>Pseudonocardiaceae</taxon>
        <taxon>Saccharopolyspora</taxon>
    </lineage>
</organism>
<dbReference type="STRING" id="418495.SAMN05216215_1004239"/>
<dbReference type="OrthoDB" id="9791723at2"/>
<name>A0A1H2V8U6_9PSEU</name>
<dbReference type="Proteomes" id="UP000199529">
    <property type="component" value="Unassembled WGS sequence"/>
</dbReference>
<evidence type="ECO:0000313" key="3">
    <source>
        <dbReference type="Proteomes" id="UP000199529"/>
    </source>
</evidence>
<dbReference type="RefSeq" id="WP_093262240.1">
    <property type="nucleotide sequence ID" value="NZ_FNOK01000004.1"/>
</dbReference>
<dbReference type="InterPro" id="IPR052186">
    <property type="entry name" value="Hydantoin_racemase-like"/>
</dbReference>
<dbReference type="EMBL" id="FNOK01000004">
    <property type="protein sequence ID" value="SDW64747.1"/>
    <property type="molecule type" value="Genomic_DNA"/>
</dbReference>
<proteinExistence type="inferred from homology"/>
<sequence>MSTPETGRVLLVNPNTNRATTEMMRALAARSLHGSGLGVDGITAAAGPSMIVDPVALKESESHVRDAVLRALDAAEEGGHRYLAVIVAAIGDPGRSQLDEELDLPVVGIGQAAILAAGQAGRRFGMATSTPLLVDSLAALVAEHRMSQGFTGVRLTESEPLVLAADPEQQFAELAAAVDQCTEADGADAVIIAGGPLSETARRIADSRTCEIVEPIPSAARWVLQELRLSGL</sequence>
<dbReference type="Gene3D" id="3.40.50.12500">
    <property type="match status" value="1"/>
</dbReference>
<dbReference type="PANTHER" id="PTHR28047:SF5">
    <property type="entry name" value="PROTEIN DCG1"/>
    <property type="match status" value="1"/>
</dbReference>
<comment type="similarity">
    <text evidence="1">Belongs to the HyuE racemase family.</text>
</comment>
<reference evidence="3" key="1">
    <citation type="submission" date="2016-10" db="EMBL/GenBank/DDBJ databases">
        <authorList>
            <person name="Varghese N."/>
            <person name="Submissions S."/>
        </authorList>
    </citation>
    <scope>NUCLEOTIDE SEQUENCE [LARGE SCALE GENOMIC DNA]</scope>
    <source>
        <strain evidence="3">CGMCC 4.3530</strain>
    </source>
</reference>
<dbReference type="PANTHER" id="PTHR28047">
    <property type="entry name" value="PROTEIN DCG1"/>
    <property type="match status" value="1"/>
</dbReference>
<gene>
    <name evidence="2" type="ORF">SAMN05216215_1004239</name>
</gene>
<evidence type="ECO:0000256" key="1">
    <source>
        <dbReference type="ARBA" id="ARBA00038414"/>
    </source>
</evidence>
<dbReference type="Pfam" id="PF01177">
    <property type="entry name" value="Asp_Glu_race"/>
    <property type="match status" value="1"/>
</dbReference>
<evidence type="ECO:0000313" key="2">
    <source>
        <dbReference type="EMBL" id="SDW64747.1"/>
    </source>
</evidence>